<name>A0A6P3WUZ8_DINQU</name>
<protein>
    <submittedName>
        <fullName evidence="2">Uncharacterized protein LOC106741956</fullName>
    </submittedName>
</protein>
<sequence length="116" mass="13983">MESAAWNKILVRILDQHTTHYDGLPAQRCARPDVNFGFVDIVIPFQRSYSVSNYPNYYNKNKKGIRDLQFNGDSKRHTFCERFCGRSHNFWWLCQDRPEDDTSVYKFFRFYRGNRI</sequence>
<dbReference type="KEGG" id="dqu:106741956"/>
<accession>A0A6P3WUZ8</accession>
<proteinExistence type="predicted"/>
<organism evidence="1 2">
    <name type="scientific">Dinoponera quadriceps</name>
    <name type="common">South American ant</name>
    <dbReference type="NCBI Taxonomy" id="609295"/>
    <lineage>
        <taxon>Eukaryota</taxon>
        <taxon>Metazoa</taxon>
        <taxon>Ecdysozoa</taxon>
        <taxon>Arthropoda</taxon>
        <taxon>Hexapoda</taxon>
        <taxon>Insecta</taxon>
        <taxon>Pterygota</taxon>
        <taxon>Neoptera</taxon>
        <taxon>Endopterygota</taxon>
        <taxon>Hymenoptera</taxon>
        <taxon>Apocrita</taxon>
        <taxon>Aculeata</taxon>
        <taxon>Formicoidea</taxon>
        <taxon>Formicidae</taxon>
        <taxon>Ponerinae</taxon>
        <taxon>Ponerini</taxon>
        <taxon>Dinoponera</taxon>
    </lineage>
</organism>
<evidence type="ECO:0000313" key="2">
    <source>
        <dbReference type="RefSeq" id="XP_014469936.1"/>
    </source>
</evidence>
<reference evidence="2" key="1">
    <citation type="submission" date="2025-08" db="UniProtKB">
        <authorList>
            <consortium name="RefSeq"/>
        </authorList>
    </citation>
    <scope>IDENTIFICATION</scope>
</reference>
<gene>
    <name evidence="2" type="primary">LOC106741956</name>
</gene>
<keyword evidence="1" id="KW-1185">Reference proteome</keyword>
<dbReference type="AlphaFoldDB" id="A0A6P3WUZ8"/>
<dbReference type="Proteomes" id="UP000515204">
    <property type="component" value="Unplaced"/>
</dbReference>
<dbReference type="GeneID" id="106741956"/>
<dbReference type="RefSeq" id="XP_014469936.1">
    <property type="nucleotide sequence ID" value="XM_014614450.1"/>
</dbReference>
<evidence type="ECO:0000313" key="1">
    <source>
        <dbReference type="Proteomes" id="UP000515204"/>
    </source>
</evidence>